<dbReference type="HAMAP" id="MF_01096">
    <property type="entry name" value="MtrC"/>
    <property type="match status" value="1"/>
</dbReference>
<reference evidence="20 21" key="1">
    <citation type="submission" date="2014-09" db="EMBL/GenBank/DDBJ databases">
        <title>Draft genome sequence of an obligately methylotrophic methanogen, Methanococcoides methylutens, isolated from marine sediment.</title>
        <authorList>
            <person name="Guan Y."/>
            <person name="Ngugi D.K."/>
            <person name="Blom J."/>
            <person name="Ali S."/>
            <person name="Ferry J.G."/>
            <person name="Stingl U."/>
        </authorList>
    </citation>
    <scope>NUCLEOTIDE SEQUENCE [LARGE SCALE GENOMIC DNA]</scope>
    <source>
        <strain evidence="20 21">DSM 2657</strain>
    </source>
</reference>
<comment type="subcellular location">
    <subcellularLocation>
        <location evidence="2 19">Cell membrane</location>
        <topology evidence="2 19">Multi-pass membrane protein</topology>
    </subcellularLocation>
</comment>
<evidence type="ECO:0000256" key="5">
    <source>
        <dbReference type="ARBA" id="ARBA00011616"/>
    </source>
</evidence>
<comment type="caution">
    <text evidence="20">The sequence shown here is derived from an EMBL/GenBank/DDBJ whole genome shotgun (WGS) entry which is preliminary data.</text>
</comment>
<dbReference type="GO" id="GO:0019386">
    <property type="term" value="P:methanogenesis, from carbon dioxide"/>
    <property type="evidence" value="ECO:0007669"/>
    <property type="project" value="UniProtKB-UniRule"/>
</dbReference>
<gene>
    <name evidence="19" type="primary">mtrC</name>
    <name evidence="20" type="ORF">LI82_11170</name>
</gene>
<evidence type="ECO:0000256" key="7">
    <source>
        <dbReference type="ARBA" id="ARBA00022475"/>
    </source>
</evidence>
<evidence type="ECO:0000256" key="3">
    <source>
        <dbReference type="ARBA" id="ARBA00004839"/>
    </source>
</evidence>
<dbReference type="AlphaFoldDB" id="A0A099SZE6"/>
<dbReference type="NCBIfam" id="TIGR01148">
    <property type="entry name" value="mtrC"/>
    <property type="match status" value="1"/>
</dbReference>
<sequence>MSAGGAGGEATGGIPQNTLIAVGALGGLIAAYAGHFLVQAAGPAFAFIGALGAICAIVWGGAAVRRVASYGLGTGVPSIGMMALGMGVVASMFGLAVGGIAGPIVAFITASIIGLVIGALANRVLGMGIPIMEQSMTEIAGAGALTIIGLSVAMTGTFMFDAVLETVVATGYIAVIFIAGGMAILHPFNANLGPDEQQDRTLTTGVEKGAIAMIVAGIVATVSTDASAIPTIVIGIALWYVAFRKYVELVNRDAYKVLGTGLLPSEEELE</sequence>
<dbReference type="Proteomes" id="UP000029859">
    <property type="component" value="Unassembled WGS sequence"/>
</dbReference>
<evidence type="ECO:0000256" key="16">
    <source>
        <dbReference type="ARBA" id="ARBA00029817"/>
    </source>
</evidence>
<keyword evidence="10 19" id="KW-0808">Transferase</keyword>
<name>A0A099SZE6_METMT</name>
<evidence type="ECO:0000256" key="11">
    <source>
        <dbReference type="ARBA" id="ARBA00022692"/>
    </source>
</evidence>
<comment type="similarity">
    <text evidence="4 19">Belongs to the MtrC family.</text>
</comment>
<proteinExistence type="inferred from homology"/>
<comment type="subunit">
    <text evidence="5 19">The complex is composed of 8 subunits; MtrA, MtrB, MtrC, MtrD, MtrE, MtrF, MtrG and MtrH.</text>
</comment>
<dbReference type="Pfam" id="PF04211">
    <property type="entry name" value="MtrC"/>
    <property type="match status" value="1"/>
</dbReference>
<keyword evidence="15 19" id="KW-0472">Membrane</keyword>
<evidence type="ECO:0000256" key="17">
    <source>
        <dbReference type="ARBA" id="ARBA00044880"/>
    </source>
</evidence>
<evidence type="ECO:0000256" key="6">
    <source>
        <dbReference type="ARBA" id="ARBA00015131"/>
    </source>
</evidence>
<keyword evidence="12 19" id="KW-1278">Translocase</keyword>
<keyword evidence="7 19" id="KW-1003">Cell membrane</keyword>
<keyword evidence="8 19" id="KW-0554">One-carbon metabolism</keyword>
<feature type="transmembrane region" description="Helical" evidence="19">
    <location>
        <begin position="44"/>
        <end position="64"/>
    </location>
</feature>
<evidence type="ECO:0000256" key="18">
    <source>
        <dbReference type="ARBA" id="ARBA00044970"/>
    </source>
</evidence>
<keyword evidence="13 19" id="KW-1133">Transmembrane helix</keyword>
<evidence type="ECO:0000256" key="8">
    <source>
        <dbReference type="ARBA" id="ARBA00022563"/>
    </source>
</evidence>
<dbReference type="PIRSF" id="PIRSF006530">
    <property type="entry name" value="MtrC"/>
    <property type="match status" value="1"/>
</dbReference>
<evidence type="ECO:0000256" key="1">
    <source>
        <dbReference type="ARBA" id="ARBA00002533"/>
    </source>
</evidence>
<dbReference type="EMBL" id="JRHO01000014">
    <property type="protein sequence ID" value="KGK98270.1"/>
    <property type="molecule type" value="Genomic_DNA"/>
</dbReference>
<comment type="function">
    <text evidence="1 19">Part of a complex that catalyzes the formation of methyl-coenzyme M and tetrahydromethanopterin from coenzyme M and methyl-tetrahydromethanopterin. This is an energy-conserving, sodium-ion translocating step.</text>
</comment>
<feature type="transmembrane region" description="Helical" evidence="19">
    <location>
        <begin position="209"/>
        <end position="242"/>
    </location>
</feature>
<dbReference type="GO" id="GO:0030269">
    <property type="term" value="F:tetrahydromethanopterin S-methyltransferase activity"/>
    <property type="evidence" value="ECO:0007669"/>
    <property type="project" value="UniProtKB-UniRule"/>
</dbReference>
<evidence type="ECO:0000256" key="14">
    <source>
        <dbReference type="ARBA" id="ARBA00022994"/>
    </source>
</evidence>
<evidence type="ECO:0000256" key="10">
    <source>
        <dbReference type="ARBA" id="ARBA00022679"/>
    </source>
</evidence>
<keyword evidence="11 19" id="KW-0812">Transmembrane</keyword>
<feature type="transmembrane region" description="Helical" evidence="19">
    <location>
        <begin position="137"/>
        <end position="160"/>
    </location>
</feature>
<dbReference type="GeneID" id="69201044"/>
<protein>
    <recommendedName>
        <fullName evidence="6 19">Tetrahydromethanopterin S-methyltransferase subunit C</fullName>
        <ecNumber evidence="18 19">7.2.1.4</ecNumber>
    </recommendedName>
    <alternativeName>
        <fullName evidence="16 19">N5-methyltetrahydromethanopterin--coenzyme M methyltransferase subunit C</fullName>
    </alternativeName>
</protein>
<dbReference type="RefSeq" id="WP_048195629.1">
    <property type="nucleotide sequence ID" value="NZ_CAAGSM010000001.1"/>
</dbReference>
<feature type="transmembrane region" description="Helical" evidence="19">
    <location>
        <begin position="19"/>
        <end position="38"/>
    </location>
</feature>
<dbReference type="InterPro" id="IPR005865">
    <property type="entry name" value="THM_MeTrfase_su_C"/>
</dbReference>
<evidence type="ECO:0000256" key="12">
    <source>
        <dbReference type="ARBA" id="ARBA00022967"/>
    </source>
</evidence>
<comment type="catalytic activity">
    <reaction evidence="17 19">
        <text>5-methyl-5,6,7,8-tetrahydromethanopterin + coenzyme M + 2 Na(+)(in) = 5,6,7,8-tetrahydromethanopterin + methyl-coenzyme M + 2 Na(+)(out)</text>
        <dbReference type="Rhea" id="RHEA:53492"/>
        <dbReference type="ChEBI" id="CHEBI:29101"/>
        <dbReference type="ChEBI" id="CHEBI:58103"/>
        <dbReference type="ChEBI" id="CHEBI:58116"/>
        <dbReference type="ChEBI" id="CHEBI:58286"/>
        <dbReference type="ChEBI" id="CHEBI:58319"/>
        <dbReference type="EC" id="7.2.1.4"/>
    </reaction>
</comment>
<evidence type="ECO:0000313" key="21">
    <source>
        <dbReference type="Proteomes" id="UP000029859"/>
    </source>
</evidence>
<dbReference type="GO" id="GO:0032259">
    <property type="term" value="P:methylation"/>
    <property type="evidence" value="ECO:0007669"/>
    <property type="project" value="UniProtKB-KW"/>
</dbReference>
<evidence type="ECO:0000313" key="20">
    <source>
        <dbReference type="EMBL" id="KGK98270.1"/>
    </source>
</evidence>
<keyword evidence="21" id="KW-1185">Reference proteome</keyword>
<dbReference type="EC" id="7.2.1.4" evidence="18 19"/>
<organism evidence="20 21">
    <name type="scientific">Methanococcoides methylutens</name>
    <dbReference type="NCBI Taxonomy" id="2226"/>
    <lineage>
        <taxon>Archaea</taxon>
        <taxon>Methanobacteriati</taxon>
        <taxon>Methanobacteriota</taxon>
        <taxon>Stenosarchaea group</taxon>
        <taxon>Methanomicrobia</taxon>
        <taxon>Methanosarcinales</taxon>
        <taxon>Methanosarcinaceae</taxon>
        <taxon>Methanococcoides</taxon>
    </lineage>
</organism>
<dbReference type="GO" id="GO:0006730">
    <property type="term" value="P:one-carbon metabolic process"/>
    <property type="evidence" value="ECO:0007669"/>
    <property type="project" value="UniProtKB-UniRule"/>
</dbReference>
<evidence type="ECO:0000256" key="4">
    <source>
        <dbReference type="ARBA" id="ARBA00007607"/>
    </source>
</evidence>
<evidence type="ECO:0000256" key="13">
    <source>
        <dbReference type="ARBA" id="ARBA00022989"/>
    </source>
</evidence>
<keyword evidence="14 19" id="KW-0484">Methanogenesis</keyword>
<evidence type="ECO:0000256" key="15">
    <source>
        <dbReference type="ARBA" id="ARBA00023136"/>
    </source>
</evidence>
<evidence type="ECO:0000256" key="9">
    <source>
        <dbReference type="ARBA" id="ARBA00022603"/>
    </source>
</evidence>
<dbReference type="OrthoDB" id="60591at2157"/>
<feature type="transmembrane region" description="Helical" evidence="19">
    <location>
        <begin position="166"/>
        <end position="188"/>
    </location>
</feature>
<keyword evidence="9 19" id="KW-0489">Methyltransferase</keyword>
<evidence type="ECO:0000256" key="19">
    <source>
        <dbReference type="HAMAP-Rule" id="MF_01096"/>
    </source>
</evidence>
<dbReference type="UniPathway" id="UPA00640">
    <property type="reaction ID" value="UER00698"/>
</dbReference>
<comment type="pathway">
    <text evidence="3 19">One-carbon metabolism; methanogenesis from CO(2); methyl-coenzyme M from 5,10-methylene-5,6,7,8-tetrahydromethanopterin: step 2/2.</text>
</comment>
<evidence type="ECO:0000256" key="2">
    <source>
        <dbReference type="ARBA" id="ARBA00004651"/>
    </source>
</evidence>
<accession>A0A099SZE6</accession>
<feature type="transmembrane region" description="Helical" evidence="19">
    <location>
        <begin position="76"/>
        <end position="98"/>
    </location>
</feature>
<dbReference type="GO" id="GO:0005886">
    <property type="term" value="C:plasma membrane"/>
    <property type="evidence" value="ECO:0007669"/>
    <property type="project" value="UniProtKB-SubCell"/>
</dbReference>
<feature type="transmembrane region" description="Helical" evidence="19">
    <location>
        <begin position="104"/>
        <end position="125"/>
    </location>
</feature>